<evidence type="ECO:0000313" key="1">
    <source>
        <dbReference type="EMBL" id="TDC14540.1"/>
    </source>
</evidence>
<gene>
    <name evidence="1" type="ORF">E1261_42470</name>
</gene>
<dbReference type="EMBL" id="SMKA01000394">
    <property type="protein sequence ID" value="TDC14540.1"/>
    <property type="molecule type" value="Genomic_DNA"/>
</dbReference>
<keyword evidence="2" id="KW-1185">Reference proteome</keyword>
<evidence type="ECO:0000313" key="2">
    <source>
        <dbReference type="Proteomes" id="UP000295075"/>
    </source>
</evidence>
<organism evidence="1 2">
    <name type="scientific">Kribbella albertanoniae</name>
    <dbReference type="NCBI Taxonomy" id="1266829"/>
    <lineage>
        <taxon>Bacteria</taxon>
        <taxon>Bacillati</taxon>
        <taxon>Actinomycetota</taxon>
        <taxon>Actinomycetes</taxon>
        <taxon>Propionibacteriales</taxon>
        <taxon>Kribbellaceae</taxon>
        <taxon>Kribbella</taxon>
    </lineage>
</organism>
<protein>
    <submittedName>
        <fullName evidence="1">NAD-dependent protein deacetylase of SIR2 family</fullName>
    </submittedName>
</protein>
<dbReference type="AlphaFoldDB" id="A0A4R4P1P7"/>
<accession>A0A4R4P1P7</accession>
<reference evidence="1 2" key="1">
    <citation type="submission" date="2019-03" db="EMBL/GenBank/DDBJ databases">
        <title>Draft genome sequences of novel Actinobacteria.</title>
        <authorList>
            <person name="Sahin N."/>
            <person name="Ay H."/>
            <person name="Saygin H."/>
        </authorList>
    </citation>
    <scope>NUCLEOTIDE SEQUENCE [LARGE SCALE GENOMIC DNA]</scope>
    <source>
        <strain evidence="1 2">JCM 30547</strain>
    </source>
</reference>
<dbReference type="OrthoDB" id="5521286at2"/>
<comment type="caution">
    <text evidence="1">The sequence shown here is derived from an EMBL/GenBank/DDBJ whole genome shotgun (WGS) entry which is preliminary data.</text>
</comment>
<proteinExistence type="predicted"/>
<dbReference type="RefSeq" id="WP_132415632.1">
    <property type="nucleotide sequence ID" value="NZ_SMKA01000394.1"/>
</dbReference>
<dbReference type="Proteomes" id="UP000295075">
    <property type="component" value="Unassembled WGS sequence"/>
</dbReference>
<sequence>MPTTIVCDESGYEGEKLVGGVTDVFAHASIRLDEATAAACVAELRARIKSPATMYKANHLLRAKHRATLLWFLGPDGPLPGNASVFVIDKTYFLITGLVDLLGARPDEIPFLYDASRRTEEARKFLDAANDFIRAHETAVLPRLDPLLPAIIRAAEHWTDGTPVLIAHDRQTTLSPARITALRQATPAIASIEQLDSFADHRVQIADFLAGITYRIASGHLNGADDPEVSAALAPYLDPQSLWYDEPSWQRLHGVAGPSCALSGLVGPDAS</sequence>
<name>A0A4R4P1P7_9ACTN</name>